<sequence>MESRGNEFKAEQLVQDSEIDVDGCLSNAEVPVDHDPDATEYSSSFGGTDSDSEICSGMSEAEVESQFGEEDGFSPSFDAFDGVFRARKKKLTNHWRAFIHPLMWRCKWAELKMKEIEIRASLYSRALETIERNKQRGRSECTIEGCGSRSVAFSSPSRGKSLMKRRKRKGVENISDITSYMTRHNLFSYLENRRPDPDGTFLPDDMSAPALNLDKKRDPDNEFGNGSNQSSFPIRESDMSLEQVLQKIELTQSRVQKLRGQLETVISQNAAKFSSFENLNLLAPCEAQTSCAPSPTISANKGEIRSMAAPYPSSQHLTDFDIGDLALPESVVSNFGEALPDPDFIESTIELLTATDVTLHKPLIGDSKDLAVRNVSIHRGAAKGGKHMVKCSQGKQLELDKCEQGESNHPPPSMPESSIRGATSQQKSALNSSLASDIYFPKNKRSRGDRKLGPGGWSRKGSGEPDS</sequence>
<keyword evidence="2" id="KW-1185">Reference proteome</keyword>
<proteinExistence type="predicted"/>
<dbReference type="Proteomes" id="UP001057402">
    <property type="component" value="Chromosome 5"/>
</dbReference>
<accession>A0ACB9QN56</accession>
<name>A0ACB9QN56_9MYRT</name>
<protein>
    <submittedName>
        <fullName evidence="1">Uncharacterized protein</fullName>
    </submittedName>
</protein>
<dbReference type="EMBL" id="CM042884">
    <property type="protein sequence ID" value="KAI4368292.1"/>
    <property type="molecule type" value="Genomic_DNA"/>
</dbReference>
<evidence type="ECO:0000313" key="2">
    <source>
        <dbReference type="Proteomes" id="UP001057402"/>
    </source>
</evidence>
<comment type="caution">
    <text evidence="1">The sequence shown here is derived from an EMBL/GenBank/DDBJ whole genome shotgun (WGS) entry which is preliminary data.</text>
</comment>
<organism evidence="1 2">
    <name type="scientific">Melastoma candidum</name>
    <dbReference type="NCBI Taxonomy" id="119954"/>
    <lineage>
        <taxon>Eukaryota</taxon>
        <taxon>Viridiplantae</taxon>
        <taxon>Streptophyta</taxon>
        <taxon>Embryophyta</taxon>
        <taxon>Tracheophyta</taxon>
        <taxon>Spermatophyta</taxon>
        <taxon>Magnoliopsida</taxon>
        <taxon>eudicotyledons</taxon>
        <taxon>Gunneridae</taxon>
        <taxon>Pentapetalae</taxon>
        <taxon>rosids</taxon>
        <taxon>malvids</taxon>
        <taxon>Myrtales</taxon>
        <taxon>Melastomataceae</taxon>
        <taxon>Melastomatoideae</taxon>
        <taxon>Melastomateae</taxon>
        <taxon>Melastoma</taxon>
    </lineage>
</organism>
<reference evidence="2" key="1">
    <citation type="journal article" date="2023" name="Front. Plant Sci.">
        <title>Chromosomal-level genome assembly of Melastoma candidum provides insights into trichome evolution.</title>
        <authorList>
            <person name="Zhong Y."/>
            <person name="Wu W."/>
            <person name="Sun C."/>
            <person name="Zou P."/>
            <person name="Liu Y."/>
            <person name="Dai S."/>
            <person name="Zhou R."/>
        </authorList>
    </citation>
    <scope>NUCLEOTIDE SEQUENCE [LARGE SCALE GENOMIC DNA]</scope>
</reference>
<evidence type="ECO:0000313" key="1">
    <source>
        <dbReference type="EMBL" id="KAI4368292.1"/>
    </source>
</evidence>
<gene>
    <name evidence="1" type="ORF">MLD38_016865</name>
</gene>